<accession>A0A024TZY9</accession>
<gene>
    <name evidence="1" type="ORF">H310_08202</name>
</gene>
<dbReference type="VEuPathDB" id="FungiDB:H310_08202"/>
<dbReference type="RefSeq" id="XP_008872095.1">
    <property type="nucleotide sequence ID" value="XM_008873873.1"/>
</dbReference>
<protein>
    <submittedName>
        <fullName evidence="1">Uncharacterized protein</fullName>
    </submittedName>
</protein>
<dbReference type="AlphaFoldDB" id="A0A024TZY9"/>
<dbReference type="EMBL" id="KI913967">
    <property type="protein sequence ID" value="ETV99539.1"/>
    <property type="molecule type" value="Genomic_DNA"/>
</dbReference>
<evidence type="ECO:0000313" key="1">
    <source>
        <dbReference type="EMBL" id="ETV99539.1"/>
    </source>
</evidence>
<dbReference type="GeneID" id="20085252"/>
<proteinExistence type="predicted"/>
<organism evidence="1">
    <name type="scientific">Aphanomyces invadans</name>
    <dbReference type="NCBI Taxonomy" id="157072"/>
    <lineage>
        <taxon>Eukaryota</taxon>
        <taxon>Sar</taxon>
        <taxon>Stramenopiles</taxon>
        <taxon>Oomycota</taxon>
        <taxon>Saprolegniomycetes</taxon>
        <taxon>Saprolegniales</taxon>
        <taxon>Verrucalvaceae</taxon>
        <taxon>Aphanomyces</taxon>
    </lineage>
</organism>
<sequence length="174" mass="19316">MHRGKFVHGRVLGDAGLLQQRNEFLQFFDAFHRVLHFGVQAGERGLQVAFHAAARGVAVTGLNIRVHDRIVVFFERIDQILVLDQVSVVGKVDRFRFVLVQQPFAQNVVVGLLQAVQRLASAGVAQLGAKGFPVRAQRHGRKHRRRRRAEAAARLLGDHTQGVHVAVGNSKDAK</sequence>
<reference evidence="1" key="1">
    <citation type="submission" date="2013-12" db="EMBL/GenBank/DDBJ databases">
        <title>The Genome Sequence of Aphanomyces invadans NJM9701.</title>
        <authorList>
            <consortium name="The Broad Institute Genomics Platform"/>
            <person name="Russ C."/>
            <person name="Tyler B."/>
            <person name="van West P."/>
            <person name="Dieguez-Uribeondo J."/>
            <person name="Young S.K."/>
            <person name="Zeng Q."/>
            <person name="Gargeya S."/>
            <person name="Fitzgerald M."/>
            <person name="Abouelleil A."/>
            <person name="Alvarado L."/>
            <person name="Chapman S.B."/>
            <person name="Gainer-Dewar J."/>
            <person name="Goldberg J."/>
            <person name="Griggs A."/>
            <person name="Gujja S."/>
            <person name="Hansen M."/>
            <person name="Howarth C."/>
            <person name="Imamovic A."/>
            <person name="Ireland A."/>
            <person name="Larimer J."/>
            <person name="McCowan C."/>
            <person name="Murphy C."/>
            <person name="Pearson M."/>
            <person name="Poon T.W."/>
            <person name="Priest M."/>
            <person name="Roberts A."/>
            <person name="Saif S."/>
            <person name="Shea T."/>
            <person name="Sykes S."/>
            <person name="Wortman J."/>
            <person name="Nusbaum C."/>
            <person name="Birren B."/>
        </authorList>
    </citation>
    <scope>NUCLEOTIDE SEQUENCE [LARGE SCALE GENOMIC DNA]</scope>
    <source>
        <strain evidence="1">NJM9701</strain>
    </source>
</reference>
<name>A0A024TZY9_9STRA</name>